<feature type="signal peptide" evidence="1">
    <location>
        <begin position="1"/>
        <end position="22"/>
    </location>
</feature>
<reference evidence="3" key="1">
    <citation type="journal article" date="2013" name="Genome Announc.">
        <title>Draft genome sequence of Pseudozyma brasiliensis sp. nov. strain GHG001, a high producer of endo-1,4-xylanase isolated from an insect pest of sugarcane.</title>
        <authorList>
            <person name="Oliveira J.V.D.C."/>
            <person name="dos Santos R.A.C."/>
            <person name="Borges T.A."/>
            <person name="Riano-Pachon D.M."/>
            <person name="Goldman G.H."/>
        </authorList>
    </citation>
    <scope>NUCLEOTIDE SEQUENCE [LARGE SCALE GENOMIC DNA]</scope>
    <source>
        <strain evidence="3">GHG001</strain>
    </source>
</reference>
<feature type="chain" id="PRO_5004731930" evidence="1">
    <location>
        <begin position="23"/>
        <end position="134"/>
    </location>
</feature>
<name>V5EJS9_KALBG</name>
<protein>
    <submittedName>
        <fullName evidence="2">Uncharacterized protein</fullName>
    </submittedName>
</protein>
<dbReference type="RefSeq" id="XP_016290039.1">
    <property type="nucleotide sequence ID" value="XM_016439266.1"/>
</dbReference>
<proteinExistence type="predicted"/>
<dbReference type="eggNOG" id="ENOG502THTX">
    <property type="taxonomic scope" value="Eukaryota"/>
</dbReference>
<keyword evidence="3" id="KW-1185">Reference proteome</keyword>
<dbReference type="EMBL" id="KI545893">
    <property type="protein sequence ID" value="EST05050.1"/>
    <property type="molecule type" value="Genomic_DNA"/>
</dbReference>
<accession>V5EJS9</accession>
<evidence type="ECO:0000313" key="3">
    <source>
        <dbReference type="Proteomes" id="UP000019377"/>
    </source>
</evidence>
<sequence>MKFFSIVFALALILAGALLAEAAAIEHAGPWSDIHPKSAMKHFKIYAEPADTDLRTAKPDYSKCTTYSDAGRKATFKFFATWDRLQFQKLGPHTLGVNCINCTPQELGNIYQTEMYLNCKIQDQRPADWTPQGQ</sequence>
<dbReference type="HOGENOM" id="CLU_1950415_0_0_1"/>
<evidence type="ECO:0000256" key="1">
    <source>
        <dbReference type="SAM" id="SignalP"/>
    </source>
</evidence>
<dbReference type="AlphaFoldDB" id="V5EJS9"/>
<dbReference type="OrthoDB" id="2549002at2759"/>
<gene>
    <name evidence="2" type="ORF">PSEUBRA_SCAF7g04594</name>
</gene>
<keyword evidence="1" id="KW-0732">Signal</keyword>
<dbReference type="Proteomes" id="UP000019377">
    <property type="component" value="Unassembled WGS sequence"/>
</dbReference>
<organism evidence="2 3">
    <name type="scientific">Kalmanozyma brasiliensis (strain GHG001)</name>
    <name type="common">Yeast</name>
    <name type="synonym">Pseudozyma brasiliensis</name>
    <dbReference type="NCBI Taxonomy" id="1365824"/>
    <lineage>
        <taxon>Eukaryota</taxon>
        <taxon>Fungi</taxon>
        <taxon>Dikarya</taxon>
        <taxon>Basidiomycota</taxon>
        <taxon>Ustilaginomycotina</taxon>
        <taxon>Ustilaginomycetes</taxon>
        <taxon>Ustilaginales</taxon>
        <taxon>Ustilaginaceae</taxon>
        <taxon>Kalmanozyma</taxon>
    </lineage>
</organism>
<dbReference type="GeneID" id="27421975"/>
<dbReference type="OMA" id="FDANHIG"/>
<evidence type="ECO:0000313" key="2">
    <source>
        <dbReference type="EMBL" id="EST05050.1"/>
    </source>
</evidence>